<evidence type="ECO:0000313" key="3">
    <source>
        <dbReference type="Proteomes" id="UP001287286"/>
    </source>
</evidence>
<organism evidence="2 3">
    <name type="scientific">Purpureocillium lilacinum</name>
    <name type="common">Paecilomyces lilacinus</name>
    <dbReference type="NCBI Taxonomy" id="33203"/>
    <lineage>
        <taxon>Eukaryota</taxon>
        <taxon>Fungi</taxon>
        <taxon>Dikarya</taxon>
        <taxon>Ascomycota</taxon>
        <taxon>Pezizomycotina</taxon>
        <taxon>Sordariomycetes</taxon>
        <taxon>Hypocreomycetidae</taxon>
        <taxon>Hypocreales</taxon>
        <taxon>Ophiocordycipitaceae</taxon>
        <taxon>Purpureocillium</taxon>
    </lineage>
</organism>
<dbReference type="Proteomes" id="UP001287286">
    <property type="component" value="Unassembled WGS sequence"/>
</dbReference>
<dbReference type="EMBL" id="JAWRVI010000017">
    <property type="protein sequence ID" value="KAK4089981.1"/>
    <property type="molecule type" value="Genomic_DNA"/>
</dbReference>
<reference evidence="2 3" key="1">
    <citation type="journal article" date="2024" name="Microbiol. Resour. Announc.">
        <title>Genome annotations for the ascomycete fungi Trichoderma harzianum, Trichoderma aggressivum, and Purpureocillium lilacinum.</title>
        <authorList>
            <person name="Beijen E.P.W."/>
            <person name="Ohm R.A."/>
        </authorList>
    </citation>
    <scope>NUCLEOTIDE SEQUENCE [LARGE SCALE GENOMIC DNA]</scope>
    <source>
        <strain evidence="2 3">CBS 150709</strain>
    </source>
</reference>
<gene>
    <name evidence="2" type="ORF">Purlil1_5607</name>
</gene>
<accession>A0ABR0C0V5</accession>
<protein>
    <submittedName>
        <fullName evidence="2">Uncharacterized protein</fullName>
    </submittedName>
</protein>
<evidence type="ECO:0000256" key="1">
    <source>
        <dbReference type="SAM" id="MobiDB-lite"/>
    </source>
</evidence>
<proteinExistence type="predicted"/>
<evidence type="ECO:0000313" key="2">
    <source>
        <dbReference type="EMBL" id="KAK4089981.1"/>
    </source>
</evidence>
<name>A0ABR0C0V5_PURLI</name>
<keyword evidence="3" id="KW-1185">Reference proteome</keyword>
<feature type="region of interest" description="Disordered" evidence="1">
    <location>
        <begin position="225"/>
        <end position="245"/>
    </location>
</feature>
<sequence>MFNERSLPIRAEVGTRSLAVGQYDAAAGSQALSSVSRAFLPLRAHREVLLPRARARPPRPLEHDAALRLDVRGQRVALPPAPRVPRRRDELLAHCLLALMSRHAWIQYGVDETNLRLSCFEDQYGLFFIESVWTSVSRDAPKSQSQCLYIHHHLTHSLSSRILNRHCHQYYSPHVNGPSSSIAVGHPRSLTPLMRLNSGGAGATRLPPNTRAGLLASRAALVGRGRRFGSSDPGSVTTESHHHWRTESSYANASASAMQPTPSDLQQHSEAFTEGGEHLRVS</sequence>
<comment type="caution">
    <text evidence="2">The sequence shown here is derived from an EMBL/GenBank/DDBJ whole genome shotgun (WGS) entry which is preliminary data.</text>
</comment>